<dbReference type="InterPro" id="IPR029028">
    <property type="entry name" value="Alpha/beta_knot_MTases"/>
</dbReference>
<keyword evidence="2 6" id="KW-0489">Methyltransferase</keyword>
<dbReference type="PANTHER" id="PTHR42971:SF1">
    <property type="entry name" value="TRNA (CYTIDINE(34)-2'-O)-METHYLTRANSFERASE"/>
    <property type="match status" value="1"/>
</dbReference>
<dbReference type="GO" id="GO:0002130">
    <property type="term" value="P:wobble position ribose methylation"/>
    <property type="evidence" value="ECO:0007669"/>
    <property type="project" value="TreeGrafter"/>
</dbReference>
<evidence type="ECO:0000313" key="7">
    <source>
        <dbReference type="EMBL" id="USF23172.1"/>
    </source>
</evidence>
<comment type="similarity">
    <text evidence="6">Belongs to the class IV-like SAM-binding methyltransferase superfamily. RNA methyltransferase TrmH family. TrmL subfamily.</text>
</comment>
<dbReference type="Pfam" id="PF00588">
    <property type="entry name" value="SpoU_methylase"/>
    <property type="match status" value="1"/>
</dbReference>
<dbReference type="InterPro" id="IPR029026">
    <property type="entry name" value="tRNA_m1G_MTases_N"/>
</dbReference>
<feature type="binding site" evidence="6">
    <location>
        <position position="100"/>
    </location>
    <ligand>
        <name>S-adenosyl-L-methionine</name>
        <dbReference type="ChEBI" id="CHEBI:59789"/>
    </ligand>
</feature>
<dbReference type="HAMAP" id="MF_01885">
    <property type="entry name" value="tRNA_methyltr_TrmL"/>
    <property type="match status" value="1"/>
</dbReference>
<dbReference type="EMBL" id="CP097562">
    <property type="protein sequence ID" value="USF23172.1"/>
    <property type="molecule type" value="Genomic_DNA"/>
</dbReference>
<sequence length="153" mass="17683">MFRIILLEPEIPQNTGNIARLCASTGIELVLVGRLGFSIDDKHLKRAAMDYWEYVNVKHIKTLDEYFEENNNFYAISTKGHKNYTEITININSKIDILFGSEGAGFPNFVYEKYTDRLYRIPMKTESRSLNLSSSAAIVSYHLLYKLNFPNLF</sequence>
<reference evidence="7" key="3">
    <citation type="submission" date="2022-06" db="EMBL/GenBank/DDBJ databases">
        <title>Resources to Facilitate Use of the Altered Schaedler Flora (ASF) Mouse Model to Study Microbiome Function.</title>
        <authorList>
            <person name="Proctor A."/>
            <person name="Parvinroo S."/>
            <person name="Richie T."/>
            <person name="Jia X."/>
            <person name="Lee S.T.M."/>
            <person name="Karp P.D."/>
            <person name="Paley S."/>
            <person name="Kostic A.D."/>
            <person name="Pierre J.F."/>
            <person name="Wannemuehler M.J."/>
            <person name="Phillips G.J."/>
        </authorList>
    </citation>
    <scope>NUCLEOTIDE SEQUENCE</scope>
    <source>
        <strain evidence="7">ASF457</strain>
    </source>
</reference>
<comment type="function">
    <text evidence="6">Could methylate the ribose at the nucleotide 34 wobble position in tRNA.</text>
</comment>
<protein>
    <recommendedName>
        <fullName evidence="6">Putative tRNA (cytidine(34)-2'-O)-methyltransferase</fullName>
        <ecNumber evidence="6">2.1.1.207</ecNumber>
    </recommendedName>
    <alternativeName>
        <fullName evidence="6">tRNA (cytidine/uridine-2'-O-)-methyltransferase</fullName>
    </alternativeName>
</protein>
<evidence type="ECO:0000256" key="2">
    <source>
        <dbReference type="ARBA" id="ARBA00022603"/>
    </source>
</evidence>
<evidence type="ECO:0000256" key="6">
    <source>
        <dbReference type="HAMAP-Rule" id="MF_01885"/>
    </source>
</evidence>
<dbReference type="eggNOG" id="COG0219">
    <property type="taxonomic scope" value="Bacteria"/>
</dbReference>
<evidence type="ECO:0000256" key="5">
    <source>
        <dbReference type="ARBA" id="ARBA00022694"/>
    </source>
</evidence>
<dbReference type="GO" id="GO:0008757">
    <property type="term" value="F:S-adenosylmethionine-dependent methyltransferase activity"/>
    <property type="evidence" value="ECO:0007669"/>
    <property type="project" value="UniProtKB-UniRule"/>
</dbReference>
<organism evidence="7 8">
    <name type="scientific">Mucispirillum schaedleri ASF457</name>
    <dbReference type="NCBI Taxonomy" id="1379858"/>
    <lineage>
        <taxon>Bacteria</taxon>
        <taxon>Pseudomonadati</taxon>
        <taxon>Deferribacterota</taxon>
        <taxon>Deferribacteres</taxon>
        <taxon>Deferribacterales</taxon>
        <taxon>Mucispirillaceae</taxon>
        <taxon>Mucispirillum</taxon>
    </lineage>
</organism>
<dbReference type="GO" id="GO:0005737">
    <property type="term" value="C:cytoplasm"/>
    <property type="evidence" value="ECO:0007669"/>
    <property type="project" value="UniProtKB-SubCell"/>
</dbReference>
<dbReference type="RefSeq" id="WP_023276241.1">
    <property type="nucleotide sequence ID" value="NZ_CP097562.1"/>
</dbReference>
<dbReference type="CDD" id="cd18094">
    <property type="entry name" value="SpoU-like_TrmL"/>
    <property type="match status" value="1"/>
</dbReference>
<dbReference type="PANTHER" id="PTHR42971">
    <property type="entry name" value="TRNA (CYTIDINE(34)-2'-O)-METHYLTRANSFERASE"/>
    <property type="match status" value="1"/>
</dbReference>
<evidence type="ECO:0000256" key="3">
    <source>
        <dbReference type="ARBA" id="ARBA00022679"/>
    </source>
</evidence>
<comment type="subcellular location">
    <subcellularLocation>
        <location evidence="6">Cytoplasm</location>
    </subcellularLocation>
</comment>
<keyword evidence="3 6" id="KW-0808">Transferase</keyword>
<dbReference type="EC" id="2.1.1.207" evidence="6"/>
<dbReference type="OrthoDB" id="9789043at2"/>
<proteinExistence type="inferred from homology"/>
<dbReference type="InterPro" id="IPR016914">
    <property type="entry name" value="TrmL"/>
</dbReference>
<keyword evidence="4 6" id="KW-0949">S-adenosyl-L-methionine</keyword>
<dbReference type="Proteomes" id="UP000017429">
    <property type="component" value="Chromosome"/>
</dbReference>
<keyword evidence="8" id="KW-1185">Reference proteome</keyword>
<comment type="catalytic activity">
    <reaction evidence="6">
        <text>5-carboxymethylaminomethyluridine(34) in tRNA(Leu) + S-adenosyl-L-methionine = 5-carboxymethylaminomethyl-2'-O-methyluridine(34) in tRNA(Leu) + S-adenosyl-L-homocysteine + H(+)</text>
        <dbReference type="Rhea" id="RHEA:43088"/>
        <dbReference type="Rhea" id="RHEA-COMP:10333"/>
        <dbReference type="Rhea" id="RHEA-COMP:10334"/>
        <dbReference type="ChEBI" id="CHEBI:15378"/>
        <dbReference type="ChEBI" id="CHEBI:57856"/>
        <dbReference type="ChEBI" id="CHEBI:59789"/>
        <dbReference type="ChEBI" id="CHEBI:74508"/>
        <dbReference type="ChEBI" id="CHEBI:74511"/>
        <dbReference type="EC" id="2.1.1.207"/>
    </reaction>
</comment>
<keyword evidence="1 6" id="KW-0963">Cytoplasm</keyword>
<dbReference type="SUPFAM" id="SSF75217">
    <property type="entry name" value="alpha/beta knot"/>
    <property type="match status" value="1"/>
</dbReference>
<gene>
    <name evidence="7" type="primary">trmL</name>
    <name evidence="7" type="ORF">N508_000228</name>
</gene>
<feature type="binding site" evidence="6">
    <location>
        <position position="121"/>
    </location>
    <ligand>
        <name>S-adenosyl-L-methionine</name>
        <dbReference type="ChEBI" id="CHEBI:59789"/>
    </ligand>
</feature>
<keyword evidence="5 6" id="KW-0819">tRNA processing</keyword>
<dbReference type="InterPro" id="IPR001537">
    <property type="entry name" value="SpoU_MeTrfase"/>
</dbReference>
<feature type="binding site" evidence="6">
    <location>
        <position position="129"/>
    </location>
    <ligand>
        <name>S-adenosyl-L-methionine</name>
        <dbReference type="ChEBI" id="CHEBI:59789"/>
    </ligand>
</feature>
<dbReference type="GO" id="GO:0003723">
    <property type="term" value="F:RNA binding"/>
    <property type="evidence" value="ECO:0007669"/>
    <property type="project" value="InterPro"/>
</dbReference>
<comment type="catalytic activity">
    <reaction evidence="6">
        <text>cytidine(34) in tRNA + S-adenosyl-L-methionine = 2'-O-methylcytidine(34) in tRNA + S-adenosyl-L-homocysteine + H(+)</text>
        <dbReference type="Rhea" id="RHEA:43084"/>
        <dbReference type="Rhea" id="RHEA-COMP:10331"/>
        <dbReference type="Rhea" id="RHEA-COMP:10332"/>
        <dbReference type="ChEBI" id="CHEBI:15378"/>
        <dbReference type="ChEBI" id="CHEBI:57856"/>
        <dbReference type="ChEBI" id="CHEBI:59789"/>
        <dbReference type="ChEBI" id="CHEBI:74495"/>
        <dbReference type="ChEBI" id="CHEBI:82748"/>
        <dbReference type="EC" id="2.1.1.207"/>
    </reaction>
</comment>
<feature type="binding site" evidence="6">
    <location>
        <position position="76"/>
    </location>
    <ligand>
        <name>S-adenosyl-L-methionine</name>
        <dbReference type="ChEBI" id="CHEBI:59789"/>
    </ligand>
</feature>
<dbReference type="Gene3D" id="3.40.1280.10">
    <property type="match status" value="1"/>
</dbReference>
<dbReference type="PIRSF" id="PIRSF029256">
    <property type="entry name" value="SpoU_TrmH_prd"/>
    <property type="match status" value="1"/>
</dbReference>
<dbReference type="AlphaFoldDB" id="V2QAF8"/>
<dbReference type="KEGG" id="msch:N508_000228"/>
<evidence type="ECO:0000256" key="1">
    <source>
        <dbReference type="ARBA" id="ARBA00022490"/>
    </source>
</evidence>
<name>V2QAF8_9BACT</name>
<reference evidence="7" key="1">
    <citation type="journal article" date="2014" name="Genome Announc.">
        <title>Draft genome sequences of the altered schaedler flora, a defined bacterial community from gnotobiotic mice.</title>
        <authorList>
            <person name="Wannemuehler M.J."/>
            <person name="Overstreet A.M."/>
            <person name="Ward D.V."/>
            <person name="Phillips G.J."/>
        </authorList>
    </citation>
    <scope>NUCLEOTIDE SEQUENCE</scope>
    <source>
        <strain evidence="7">ASF457</strain>
    </source>
</reference>
<evidence type="ECO:0000256" key="4">
    <source>
        <dbReference type="ARBA" id="ARBA00022691"/>
    </source>
</evidence>
<dbReference type="GO" id="GO:0008175">
    <property type="term" value="F:tRNA methyltransferase activity"/>
    <property type="evidence" value="ECO:0007669"/>
    <property type="project" value="UniProtKB-UniRule"/>
</dbReference>
<accession>V2QAF8</accession>
<reference evidence="7" key="2">
    <citation type="submission" date="2022-05" db="EMBL/GenBank/DDBJ databases">
        <authorList>
            <person name="Proctor A.L."/>
            <person name="Phillips G.J."/>
            <person name="Wannemuehler M.J."/>
        </authorList>
    </citation>
    <scope>NUCLEOTIDE SEQUENCE</scope>
    <source>
        <strain evidence="7">ASF457</strain>
    </source>
</reference>
<evidence type="ECO:0000313" key="8">
    <source>
        <dbReference type="Proteomes" id="UP000017429"/>
    </source>
</evidence>